<keyword evidence="1" id="KW-0677">Repeat</keyword>
<dbReference type="PANTHER" id="PTHR45586:SF1">
    <property type="entry name" value="LIPOPOLYSACCHARIDE ASSEMBLY PROTEIN B"/>
    <property type="match status" value="1"/>
</dbReference>
<dbReference type="Proteomes" id="UP001218638">
    <property type="component" value="Chromosome"/>
</dbReference>
<dbReference type="EMBL" id="CP119075">
    <property type="protein sequence ID" value="WED64033.1"/>
    <property type="molecule type" value="Genomic_DNA"/>
</dbReference>
<keyword evidence="2 3" id="KW-0802">TPR repeat</keyword>
<dbReference type="PROSITE" id="PS50005">
    <property type="entry name" value="TPR"/>
    <property type="match status" value="2"/>
</dbReference>
<sequence length="465" mass="50777">MSARPLLFATSLALSSVATLAQSDDPTAPQLTPQEQLEQIIGSTAGQPDVDPYQIINESYNFRKEREPDMTAAEFALYERMSSMVETNPTFALQLLETMLGDDQDDSAAFDLALGNMYFSEDRIDDALARYTSAVTKYPEFLRGWVNIGMIHYQRQSWADAANAFAKAVNLGDRDAQTFGLLAFSLRQTGNTLGAEMAFMQAMTANPSDTNWIGGLLELYFINGRHAQSESLVRELVRLEPGKAENWMLYSSLLVSLKRPLEAATQLEIARELGTASPEALGLLGDLYVGLGLIPEAVAAYGAIPGDNEQLGAARLLAYARSMVKDGNLKEARSILAKIPVRADWELAKPRLFANAELAVAEGNWTAAQQAYATILNREPLNPYALLGNGHAYAELGDAARAEFAFENALQVPAAEHRACLELANLALADRRFPRAVQMLNRADALEPSSAIRSQIARINNLAAQ</sequence>
<keyword evidence="4" id="KW-0732">Signal</keyword>
<feature type="repeat" description="TPR" evidence="3">
    <location>
        <begin position="142"/>
        <end position="175"/>
    </location>
</feature>
<dbReference type="RefSeq" id="WP_330930094.1">
    <property type="nucleotide sequence ID" value="NZ_CP119075.1"/>
</dbReference>
<dbReference type="Pfam" id="PF13432">
    <property type="entry name" value="TPR_16"/>
    <property type="match status" value="2"/>
</dbReference>
<accession>A0AAE9ZZ75</accession>
<organism evidence="5 6">
    <name type="scientific">Synoicihabitans lomoniglobus</name>
    <dbReference type="NCBI Taxonomy" id="2909285"/>
    <lineage>
        <taxon>Bacteria</taxon>
        <taxon>Pseudomonadati</taxon>
        <taxon>Verrucomicrobiota</taxon>
        <taxon>Opitutia</taxon>
        <taxon>Opitutales</taxon>
        <taxon>Opitutaceae</taxon>
        <taxon>Synoicihabitans</taxon>
    </lineage>
</organism>
<dbReference type="InterPro" id="IPR011990">
    <property type="entry name" value="TPR-like_helical_dom_sf"/>
</dbReference>
<dbReference type="InterPro" id="IPR051012">
    <property type="entry name" value="CellSynth/LPSAsmb/PSIAsmb"/>
</dbReference>
<protein>
    <submittedName>
        <fullName evidence="5">Tetratricopeptide repeat protein</fullName>
    </submittedName>
</protein>
<evidence type="ECO:0000256" key="1">
    <source>
        <dbReference type="ARBA" id="ARBA00022737"/>
    </source>
</evidence>
<evidence type="ECO:0000313" key="5">
    <source>
        <dbReference type="EMBL" id="WED64033.1"/>
    </source>
</evidence>
<dbReference type="AlphaFoldDB" id="A0AAE9ZZ75"/>
<proteinExistence type="predicted"/>
<evidence type="ECO:0000256" key="2">
    <source>
        <dbReference type="ARBA" id="ARBA00022803"/>
    </source>
</evidence>
<reference evidence="5" key="1">
    <citation type="submission" date="2023-03" db="EMBL/GenBank/DDBJ databases">
        <title>Lomoglobus Profundus gen. nov., sp. nov., a novel member of the phylum Verrucomicrobia, isolated from deep-marine sediment of South China Sea.</title>
        <authorList>
            <person name="Ahmad T."/>
            <person name="Ishaq S.E."/>
            <person name="Wang F."/>
        </authorList>
    </citation>
    <scope>NUCLEOTIDE SEQUENCE</scope>
    <source>
        <strain evidence="5">LMO-M01</strain>
    </source>
</reference>
<dbReference type="SUPFAM" id="SSF48452">
    <property type="entry name" value="TPR-like"/>
    <property type="match status" value="2"/>
</dbReference>
<feature type="chain" id="PRO_5042103698" evidence="4">
    <location>
        <begin position="22"/>
        <end position="465"/>
    </location>
</feature>
<evidence type="ECO:0000256" key="3">
    <source>
        <dbReference type="PROSITE-ProRule" id="PRU00339"/>
    </source>
</evidence>
<keyword evidence="6" id="KW-1185">Reference proteome</keyword>
<dbReference type="PANTHER" id="PTHR45586">
    <property type="entry name" value="TPR REPEAT-CONTAINING PROTEIN PA4667"/>
    <property type="match status" value="1"/>
</dbReference>
<dbReference type="SMART" id="SM00028">
    <property type="entry name" value="TPR"/>
    <property type="match status" value="5"/>
</dbReference>
<gene>
    <name evidence="5" type="ORF">PXH66_16975</name>
</gene>
<dbReference type="InterPro" id="IPR019734">
    <property type="entry name" value="TPR_rpt"/>
</dbReference>
<feature type="signal peptide" evidence="4">
    <location>
        <begin position="1"/>
        <end position="21"/>
    </location>
</feature>
<dbReference type="Gene3D" id="1.25.40.10">
    <property type="entry name" value="Tetratricopeptide repeat domain"/>
    <property type="match status" value="2"/>
</dbReference>
<feature type="repeat" description="TPR" evidence="3">
    <location>
        <begin position="108"/>
        <end position="141"/>
    </location>
</feature>
<evidence type="ECO:0000256" key="4">
    <source>
        <dbReference type="SAM" id="SignalP"/>
    </source>
</evidence>
<dbReference type="KEGG" id="slom:PXH66_16975"/>
<evidence type="ECO:0000313" key="6">
    <source>
        <dbReference type="Proteomes" id="UP001218638"/>
    </source>
</evidence>
<name>A0AAE9ZZ75_9BACT</name>